<comment type="caution">
    <text evidence="7">The sequence shown here is derived from an EMBL/GenBank/DDBJ whole genome shotgun (WGS) entry which is preliminary data.</text>
</comment>
<comment type="catalytic activity">
    <reaction evidence="1">
        <text>Hydrolysis of alpha-(2-&gt;3)-, alpha-(2-&gt;6)-, alpha-(2-&gt;8)- glycosidic linkages of terminal sialic acid residues in oligosaccharides, glycoproteins, glycolipids, colominic acid and synthetic substrates.</text>
        <dbReference type="EC" id="3.2.1.18"/>
    </reaction>
</comment>
<sequence>MKRRQFTFGLAAGAAALALPTPARAADKGRAAAPFFTETTLWDSAVGPLASYHVHALAVLPDDTVIACTEGRHEVCDAGPHDLLIRRSTDRGRTWNPSQAVEVSTDGQIWANPTFVVDRVTGEVFLFHNLCAQLPGNTSCSADSSTVYVISSKDGGATWSERRSLDGLFDHFPYNWKMHGPGPGHGIQLDSGRLLLSCSHRTVITGVPTTDRHYGVSTIYSDDHGRTWHAGGEVPMDDPGYPTLGEARLVQRADGTVLINSRPGSGNDWPRGIAVSADGGLTWSPPTMDFSAGLFNGVDQSLTRYTGGPHSRGVNRLLFSRPDAPMRWNMTVSVSYDDGDSFRYSRSISPLRAFYSDLARLSDGTIVLLYGCDGDLDGSPQRVAVALFNLEWLTQGRDSLATGPRLTAKTHDLGHTAARARRSGGTVTVVRDPSAHGGARAAFTPGKAGDFIEYPFVCGRAGEYELWLRHYRSADGGVVAVTVDGKTPRTHAIDLTAFRGDGYDVVLLDRLRLRPGRHTIRFTLAGPGRGGGTAISLDELGLIEAPHPADVREEVTVDNGGLGFDTTGTWKSSRGSAGYYGYNYLAHDPGDGTSVARFRPAIPGDDRYEVLASYSADKNRATNATYVVHHADGTTSVAVDQKAHGVPDVRTGEWVSLGVFPFRGGIDGYVELSDKADGAVIADAVRFRRQAPR</sequence>
<evidence type="ECO:0000256" key="2">
    <source>
        <dbReference type="ARBA" id="ARBA00009348"/>
    </source>
</evidence>
<evidence type="ECO:0000259" key="6">
    <source>
        <dbReference type="Pfam" id="PF25275"/>
    </source>
</evidence>
<dbReference type="InterPro" id="IPR008979">
    <property type="entry name" value="Galactose-bd-like_sf"/>
</dbReference>
<dbReference type="InterPro" id="IPR033803">
    <property type="entry name" value="CBD-like_Golvesin-Xly"/>
</dbReference>
<evidence type="ECO:0000256" key="4">
    <source>
        <dbReference type="SAM" id="SignalP"/>
    </source>
</evidence>
<dbReference type="InterPro" id="IPR011040">
    <property type="entry name" value="Sialidase"/>
</dbReference>
<dbReference type="PANTHER" id="PTHR10628">
    <property type="entry name" value="SIALIDASE"/>
    <property type="match status" value="1"/>
</dbReference>
<keyword evidence="4" id="KW-0732">Signal</keyword>
<protein>
    <recommendedName>
        <fullName evidence="3">exo-alpha-sialidase</fullName>
        <ecNumber evidence="3">3.2.1.18</ecNumber>
    </recommendedName>
</protein>
<dbReference type="SUPFAM" id="SSF50939">
    <property type="entry name" value="Sialidases"/>
    <property type="match status" value="1"/>
</dbReference>
<dbReference type="Gene3D" id="2.60.120.260">
    <property type="entry name" value="Galactose-binding domain-like"/>
    <property type="match status" value="1"/>
</dbReference>
<evidence type="ECO:0000256" key="1">
    <source>
        <dbReference type="ARBA" id="ARBA00000427"/>
    </source>
</evidence>
<dbReference type="InterPro" id="IPR036278">
    <property type="entry name" value="Sialidase_sf"/>
</dbReference>
<accession>A0ABP8UPH7</accession>
<dbReference type="InterPro" id="IPR026856">
    <property type="entry name" value="Sialidase_fam"/>
</dbReference>
<feature type="signal peptide" evidence="4">
    <location>
        <begin position="1"/>
        <end position="25"/>
    </location>
</feature>
<keyword evidence="8" id="KW-1185">Reference proteome</keyword>
<feature type="chain" id="PRO_5047319784" description="exo-alpha-sialidase" evidence="4">
    <location>
        <begin position="26"/>
        <end position="693"/>
    </location>
</feature>
<evidence type="ECO:0000259" key="5">
    <source>
        <dbReference type="Pfam" id="PF13088"/>
    </source>
</evidence>
<dbReference type="EC" id="3.2.1.18" evidence="3"/>
<dbReference type="Gene3D" id="2.120.10.10">
    <property type="match status" value="1"/>
</dbReference>
<dbReference type="Pfam" id="PF25275">
    <property type="entry name" value="Golvesin_C"/>
    <property type="match status" value="1"/>
</dbReference>
<dbReference type="PANTHER" id="PTHR10628:SF30">
    <property type="entry name" value="EXO-ALPHA-SIALIDASE"/>
    <property type="match status" value="1"/>
</dbReference>
<feature type="domain" description="Golvesin/Xly CBD-like" evidence="6">
    <location>
        <begin position="556"/>
        <end position="688"/>
    </location>
</feature>
<reference evidence="8" key="1">
    <citation type="journal article" date="2019" name="Int. J. Syst. Evol. Microbiol.">
        <title>The Global Catalogue of Microorganisms (GCM) 10K type strain sequencing project: providing services to taxonomists for standard genome sequencing and annotation.</title>
        <authorList>
            <consortium name="The Broad Institute Genomics Platform"/>
            <consortium name="The Broad Institute Genome Sequencing Center for Infectious Disease"/>
            <person name="Wu L."/>
            <person name="Ma J."/>
        </authorList>
    </citation>
    <scope>NUCLEOTIDE SEQUENCE [LARGE SCALE GENOMIC DNA]</scope>
    <source>
        <strain evidence="8">JCM 17939</strain>
    </source>
</reference>
<gene>
    <name evidence="7" type="ORF">GCM10023196_087520</name>
</gene>
<evidence type="ECO:0000256" key="3">
    <source>
        <dbReference type="ARBA" id="ARBA00012733"/>
    </source>
</evidence>
<feature type="domain" description="Sialidase" evidence="5">
    <location>
        <begin position="79"/>
        <end position="366"/>
    </location>
</feature>
<name>A0ABP8UPH7_9ACTN</name>
<proteinExistence type="inferred from homology"/>
<evidence type="ECO:0000313" key="7">
    <source>
        <dbReference type="EMBL" id="GAA4636706.1"/>
    </source>
</evidence>
<dbReference type="Proteomes" id="UP001501442">
    <property type="component" value="Unassembled WGS sequence"/>
</dbReference>
<dbReference type="RefSeq" id="WP_345439677.1">
    <property type="nucleotide sequence ID" value="NZ_BAABHK010000018.1"/>
</dbReference>
<dbReference type="SUPFAM" id="SSF49785">
    <property type="entry name" value="Galactose-binding domain-like"/>
    <property type="match status" value="1"/>
</dbReference>
<evidence type="ECO:0000313" key="8">
    <source>
        <dbReference type="Proteomes" id="UP001501442"/>
    </source>
</evidence>
<comment type="similarity">
    <text evidence="2">Belongs to the glycosyl hydrolase 33 family.</text>
</comment>
<organism evidence="7 8">
    <name type="scientific">Actinoallomurus vinaceus</name>
    <dbReference type="NCBI Taxonomy" id="1080074"/>
    <lineage>
        <taxon>Bacteria</taxon>
        <taxon>Bacillati</taxon>
        <taxon>Actinomycetota</taxon>
        <taxon>Actinomycetes</taxon>
        <taxon>Streptosporangiales</taxon>
        <taxon>Thermomonosporaceae</taxon>
        <taxon>Actinoallomurus</taxon>
    </lineage>
</organism>
<dbReference type="Pfam" id="PF13088">
    <property type="entry name" value="BNR_2"/>
    <property type="match status" value="1"/>
</dbReference>
<dbReference type="CDD" id="cd02795">
    <property type="entry name" value="CBM6-CBM35-CBM36_like"/>
    <property type="match status" value="1"/>
</dbReference>
<dbReference type="EMBL" id="BAABHK010000018">
    <property type="protein sequence ID" value="GAA4636706.1"/>
    <property type="molecule type" value="Genomic_DNA"/>
</dbReference>
<dbReference type="CDD" id="cd15482">
    <property type="entry name" value="Sialidase_non-viral"/>
    <property type="match status" value="1"/>
</dbReference>